<dbReference type="EMBL" id="PDOE01000005">
    <property type="protein sequence ID" value="RKL66906.1"/>
    <property type="molecule type" value="Genomic_DNA"/>
</dbReference>
<dbReference type="OrthoDB" id="504078at2"/>
<proteinExistence type="predicted"/>
<dbReference type="AlphaFoldDB" id="A0A3A9KQF5"/>
<dbReference type="CDD" id="cd06815">
    <property type="entry name" value="PLPDE_III_AR_like_1"/>
    <property type="match status" value="1"/>
</dbReference>
<dbReference type="GO" id="GO:0005829">
    <property type="term" value="C:cytosol"/>
    <property type="evidence" value="ECO:0007669"/>
    <property type="project" value="TreeGrafter"/>
</dbReference>
<dbReference type="GO" id="GO:0008784">
    <property type="term" value="F:alanine racemase activity"/>
    <property type="evidence" value="ECO:0007669"/>
    <property type="project" value="TreeGrafter"/>
</dbReference>
<comment type="caution">
    <text evidence="5">The sequence shown here is derived from an EMBL/GenBank/DDBJ whole genome shotgun (WGS) entry which is preliminary data.</text>
</comment>
<protein>
    <submittedName>
        <fullName evidence="5">Alanine racemase</fullName>
    </submittedName>
</protein>
<evidence type="ECO:0000259" key="4">
    <source>
        <dbReference type="Pfam" id="PF01168"/>
    </source>
</evidence>
<keyword evidence="3" id="KW-0413">Isomerase</keyword>
<dbReference type="InterPro" id="IPR029066">
    <property type="entry name" value="PLP-binding_barrel"/>
</dbReference>
<dbReference type="PANTHER" id="PTHR30511:SF3">
    <property type="entry name" value="LYSINE RACEMASE"/>
    <property type="match status" value="1"/>
</dbReference>
<name>A0A3A9KQF5_9BACI</name>
<dbReference type="InterPro" id="IPR000821">
    <property type="entry name" value="Ala_racemase"/>
</dbReference>
<keyword evidence="2" id="KW-0663">Pyridoxal phosphate</keyword>
<evidence type="ECO:0000256" key="3">
    <source>
        <dbReference type="ARBA" id="ARBA00023235"/>
    </source>
</evidence>
<dbReference type="InterPro" id="IPR001608">
    <property type="entry name" value="Ala_racemase_N"/>
</dbReference>
<dbReference type="Gene3D" id="3.20.20.10">
    <property type="entry name" value="Alanine racemase"/>
    <property type="match status" value="1"/>
</dbReference>
<evidence type="ECO:0000313" key="5">
    <source>
        <dbReference type="EMBL" id="RKL66906.1"/>
    </source>
</evidence>
<dbReference type="RefSeq" id="WP_110934675.1">
    <property type="nucleotide sequence ID" value="NZ_KZ614146.1"/>
</dbReference>
<accession>A0A3A9KQF5</accession>
<keyword evidence="6" id="KW-1185">Reference proteome</keyword>
<comment type="cofactor">
    <cofactor evidence="1">
        <name>pyridoxal 5'-phosphate</name>
        <dbReference type="ChEBI" id="CHEBI:597326"/>
    </cofactor>
</comment>
<evidence type="ECO:0000256" key="2">
    <source>
        <dbReference type="ARBA" id="ARBA00022898"/>
    </source>
</evidence>
<organism evidence="5 6">
    <name type="scientific">Salipaludibacillus neizhouensis</name>
    <dbReference type="NCBI Taxonomy" id="885475"/>
    <lineage>
        <taxon>Bacteria</taxon>
        <taxon>Bacillati</taxon>
        <taxon>Bacillota</taxon>
        <taxon>Bacilli</taxon>
        <taxon>Bacillales</taxon>
        <taxon>Bacillaceae</taxon>
    </lineage>
</organism>
<dbReference type="Proteomes" id="UP000281498">
    <property type="component" value="Unassembled WGS sequence"/>
</dbReference>
<dbReference type="Pfam" id="PF01168">
    <property type="entry name" value="Ala_racemase_N"/>
    <property type="match status" value="1"/>
</dbReference>
<evidence type="ECO:0000313" key="6">
    <source>
        <dbReference type="Proteomes" id="UP000281498"/>
    </source>
</evidence>
<evidence type="ECO:0000256" key="1">
    <source>
        <dbReference type="ARBA" id="ARBA00001933"/>
    </source>
</evidence>
<dbReference type="SUPFAM" id="SSF51419">
    <property type="entry name" value="PLP-binding barrel"/>
    <property type="match status" value="1"/>
</dbReference>
<gene>
    <name evidence="5" type="ORF">CR203_13840</name>
</gene>
<feature type="domain" description="Alanine racemase N-terminal" evidence="4">
    <location>
        <begin position="11"/>
        <end position="229"/>
    </location>
</feature>
<sequence length="355" mass="38511">MINSGTPRVEINLLKIAHNIDKLIHLYGTKGLDIMGVTKGVCGSPAIAKLMVDKGILLIADTKLANLQKMNEANIKAEFVLLRTPALSEINLVVQYATISMNTELEVIKKLSEAAANSFSVHEIILMIEMGDLREGIMPADLDEVIQEVLTLPGVKIRGIGANFACFGGVKPSTDKLAELSSLADIIRRTYDIPLSCISGGNSANYNWFMNTEDTGNITNLRIGESIYLGCETLDRSAIPGLYTDAFTFVAEVIESKLKPSLPYGEIGQDAFGNHPQFTDQGPMKRTILGIGSQDVLVSGLEPKLNMEVLGSSSDHTLLNPKEVRLEVGDEVDFNLSYGALLSAMTSPYVAKKYI</sequence>
<reference evidence="5 6" key="1">
    <citation type="submission" date="2017-10" db="EMBL/GenBank/DDBJ databases">
        <title>Bacillus sp. nov., a halophilic bacterium isolated from a Keqin Lake.</title>
        <authorList>
            <person name="Wang H."/>
        </authorList>
    </citation>
    <scope>NUCLEOTIDE SEQUENCE [LARGE SCALE GENOMIC DNA]</scope>
    <source>
        <strain evidence="5 6">KCTC 13187</strain>
    </source>
</reference>
<dbReference type="GO" id="GO:0030170">
    <property type="term" value="F:pyridoxal phosphate binding"/>
    <property type="evidence" value="ECO:0007669"/>
    <property type="project" value="TreeGrafter"/>
</dbReference>
<dbReference type="PANTHER" id="PTHR30511">
    <property type="entry name" value="ALANINE RACEMASE"/>
    <property type="match status" value="1"/>
</dbReference>